<evidence type="ECO:0000256" key="1">
    <source>
        <dbReference type="ARBA" id="ARBA00001589"/>
    </source>
</evidence>
<reference evidence="16" key="1">
    <citation type="submission" date="2023-06" db="EMBL/GenBank/DDBJ databases">
        <title>Genomic of Agaribacillus aureum.</title>
        <authorList>
            <person name="Wang G."/>
        </authorList>
    </citation>
    <scope>NUCLEOTIDE SEQUENCE</scope>
    <source>
        <strain evidence="16">BMA12</strain>
    </source>
</reference>
<evidence type="ECO:0000256" key="11">
    <source>
        <dbReference type="ARBA" id="ARBA00022723"/>
    </source>
</evidence>
<sequence>MEVKAFDYDLASGSLSNQSVVIKVDVSQGYPDGMAMDNDGKLWIAHWDGGCVRQWDPETGKELQKIEVPAPRVTSCAFGGENFDTLYITTARIGLSEAQLKAFPLSGGIFKVAPGVTGRKANLFKP</sequence>
<organism evidence="16 17">
    <name type="scientific">Agaribacillus aureus</name>
    <dbReference type="NCBI Taxonomy" id="3051825"/>
    <lineage>
        <taxon>Bacteria</taxon>
        <taxon>Pseudomonadati</taxon>
        <taxon>Bacteroidota</taxon>
        <taxon>Cytophagia</taxon>
        <taxon>Cytophagales</taxon>
        <taxon>Splendidivirgaceae</taxon>
        <taxon>Agaribacillus</taxon>
    </lineage>
</organism>
<keyword evidence="13" id="KW-0106">Calcium</keyword>
<dbReference type="PANTHER" id="PTHR10907">
    <property type="entry name" value="REGUCALCIN"/>
    <property type="match status" value="1"/>
</dbReference>
<keyword evidence="12" id="KW-0378">Hydrolase</keyword>
<evidence type="ECO:0000256" key="13">
    <source>
        <dbReference type="ARBA" id="ARBA00022837"/>
    </source>
</evidence>
<dbReference type="PRINTS" id="PR01791">
    <property type="entry name" value="REGUCALCIN"/>
</dbReference>
<dbReference type="InterPro" id="IPR011042">
    <property type="entry name" value="6-blade_b-propeller_TolB-like"/>
</dbReference>
<dbReference type="Pfam" id="PF08450">
    <property type="entry name" value="SGL"/>
    <property type="match status" value="1"/>
</dbReference>
<evidence type="ECO:0000256" key="9">
    <source>
        <dbReference type="ARBA" id="ARBA00016808"/>
    </source>
</evidence>
<protein>
    <recommendedName>
        <fullName evidence="9">Regucalcin</fullName>
        <ecNumber evidence="8">3.1.1.17</ecNumber>
    </recommendedName>
    <alternativeName>
        <fullName evidence="14">Gluconolactonase</fullName>
    </alternativeName>
</protein>
<accession>A0ABT8LHS7</accession>
<dbReference type="SUPFAM" id="SSF63829">
    <property type="entry name" value="Calcium-dependent phosphotriesterase"/>
    <property type="match status" value="1"/>
</dbReference>
<comment type="caution">
    <text evidence="16">The sequence shown here is derived from an EMBL/GenBank/DDBJ whole genome shotgun (WGS) entry which is preliminary data.</text>
</comment>
<comment type="similarity">
    <text evidence="7">Belongs to the SMP-30/CGR1 family.</text>
</comment>
<proteinExistence type="inferred from homology"/>
<evidence type="ECO:0000256" key="7">
    <source>
        <dbReference type="ARBA" id="ARBA00008853"/>
    </source>
</evidence>
<evidence type="ECO:0000256" key="8">
    <source>
        <dbReference type="ARBA" id="ARBA00013227"/>
    </source>
</evidence>
<comment type="cofactor">
    <cofactor evidence="3">
        <name>Mn(2+)</name>
        <dbReference type="ChEBI" id="CHEBI:29035"/>
    </cofactor>
</comment>
<keyword evidence="10" id="KW-0963">Cytoplasm</keyword>
<keyword evidence="11" id="KW-0479">Metal-binding</keyword>
<comment type="cofactor">
    <cofactor evidence="2">
        <name>Ca(2+)</name>
        <dbReference type="ChEBI" id="CHEBI:29108"/>
    </cofactor>
</comment>
<keyword evidence="17" id="KW-1185">Reference proteome</keyword>
<evidence type="ECO:0000256" key="5">
    <source>
        <dbReference type="ARBA" id="ARBA00001947"/>
    </source>
</evidence>
<comment type="cofactor">
    <cofactor evidence="4">
        <name>Mg(2+)</name>
        <dbReference type="ChEBI" id="CHEBI:18420"/>
    </cofactor>
</comment>
<evidence type="ECO:0000256" key="12">
    <source>
        <dbReference type="ARBA" id="ARBA00022801"/>
    </source>
</evidence>
<comment type="catalytic activity">
    <reaction evidence="1">
        <text>D-glucono-1,5-lactone + H2O = D-gluconate + H(+)</text>
        <dbReference type="Rhea" id="RHEA:10440"/>
        <dbReference type="ChEBI" id="CHEBI:15377"/>
        <dbReference type="ChEBI" id="CHEBI:15378"/>
        <dbReference type="ChEBI" id="CHEBI:16217"/>
        <dbReference type="ChEBI" id="CHEBI:18391"/>
        <dbReference type="EC" id="3.1.1.17"/>
    </reaction>
</comment>
<evidence type="ECO:0000259" key="15">
    <source>
        <dbReference type="Pfam" id="PF08450"/>
    </source>
</evidence>
<gene>
    <name evidence="16" type="ORF">QQ020_32070</name>
</gene>
<evidence type="ECO:0000256" key="4">
    <source>
        <dbReference type="ARBA" id="ARBA00001946"/>
    </source>
</evidence>
<comment type="cofactor">
    <cofactor evidence="5">
        <name>Zn(2+)</name>
        <dbReference type="ChEBI" id="CHEBI:29105"/>
    </cofactor>
</comment>
<dbReference type="InterPro" id="IPR005511">
    <property type="entry name" value="SMP-30"/>
</dbReference>
<evidence type="ECO:0000256" key="2">
    <source>
        <dbReference type="ARBA" id="ARBA00001913"/>
    </source>
</evidence>
<evidence type="ECO:0000256" key="3">
    <source>
        <dbReference type="ARBA" id="ARBA00001936"/>
    </source>
</evidence>
<dbReference type="EC" id="3.1.1.17" evidence="8"/>
<feature type="domain" description="SMP-30/Gluconolactonase/LRE-like region" evidence="15">
    <location>
        <begin position="3"/>
        <end position="92"/>
    </location>
</feature>
<evidence type="ECO:0000256" key="10">
    <source>
        <dbReference type="ARBA" id="ARBA00022490"/>
    </source>
</evidence>
<dbReference type="Gene3D" id="2.120.10.30">
    <property type="entry name" value="TolB, C-terminal domain"/>
    <property type="match status" value="1"/>
</dbReference>
<evidence type="ECO:0000313" key="16">
    <source>
        <dbReference type="EMBL" id="MDN5216751.1"/>
    </source>
</evidence>
<comment type="subcellular location">
    <subcellularLocation>
        <location evidence="6">Cytoplasm</location>
    </subcellularLocation>
</comment>
<dbReference type="EMBL" id="JAUJEB010000010">
    <property type="protein sequence ID" value="MDN5216751.1"/>
    <property type="molecule type" value="Genomic_DNA"/>
</dbReference>
<dbReference type="InterPro" id="IPR013658">
    <property type="entry name" value="SGL"/>
</dbReference>
<dbReference type="Proteomes" id="UP001172083">
    <property type="component" value="Unassembled WGS sequence"/>
</dbReference>
<evidence type="ECO:0000256" key="6">
    <source>
        <dbReference type="ARBA" id="ARBA00004496"/>
    </source>
</evidence>
<name>A0ABT8LHS7_9BACT</name>
<dbReference type="PANTHER" id="PTHR10907:SF47">
    <property type="entry name" value="REGUCALCIN"/>
    <property type="match status" value="1"/>
</dbReference>
<evidence type="ECO:0000313" key="17">
    <source>
        <dbReference type="Proteomes" id="UP001172083"/>
    </source>
</evidence>
<dbReference type="InterPro" id="IPR008367">
    <property type="entry name" value="Regucalcin"/>
</dbReference>
<dbReference type="PRINTS" id="PR01790">
    <property type="entry name" value="SMP30FAMILY"/>
</dbReference>
<evidence type="ECO:0000256" key="14">
    <source>
        <dbReference type="ARBA" id="ARBA00032464"/>
    </source>
</evidence>